<sequence>MHLSESDIHTFQNAFLQPKDWGAGERPYSHAAQLSKQSARLHADFERLQILAARVFVALQGLNGCVGSPSLRQASHRCRGSARRLETAVAAVRKSVQPEDSGDLEEVWTGLGSFLTIRRWHWAAAAAAANVTRGASS</sequence>
<dbReference type="EMBL" id="LSRX01000533">
    <property type="protein sequence ID" value="OLP94694.1"/>
    <property type="molecule type" value="Genomic_DNA"/>
</dbReference>
<keyword evidence="2" id="KW-1185">Reference proteome</keyword>
<proteinExistence type="predicted"/>
<dbReference type="OrthoDB" id="10422330at2759"/>
<evidence type="ECO:0000313" key="2">
    <source>
        <dbReference type="Proteomes" id="UP000186817"/>
    </source>
</evidence>
<protein>
    <submittedName>
        <fullName evidence="1">Uncharacterized protein</fullName>
    </submittedName>
</protein>
<comment type="caution">
    <text evidence="1">The sequence shown here is derived from an EMBL/GenBank/DDBJ whole genome shotgun (WGS) entry which is preliminary data.</text>
</comment>
<gene>
    <name evidence="1" type="ORF">AK812_SmicGene23257</name>
</gene>
<dbReference type="Proteomes" id="UP000186817">
    <property type="component" value="Unassembled WGS sequence"/>
</dbReference>
<name>A0A1Q9DHN4_SYMMI</name>
<dbReference type="AlphaFoldDB" id="A0A1Q9DHN4"/>
<organism evidence="1 2">
    <name type="scientific">Symbiodinium microadriaticum</name>
    <name type="common">Dinoflagellate</name>
    <name type="synonym">Zooxanthella microadriatica</name>
    <dbReference type="NCBI Taxonomy" id="2951"/>
    <lineage>
        <taxon>Eukaryota</taxon>
        <taxon>Sar</taxon>
        <taxon>Alveolata</taxon>
        <taxon>Dinophyceae</taxon>
        <taxon>Suessiales</taxon>
        <taxon>Symbiodiniaceae</taxon>
        <taxon>Symbiodinium</taxon>
    </lineage>
</organism>
<accession>A0A1Q9DHN4</accession>
<evidence type="ECO:0000313" key="1">
    <source>
        <dbReference type="EMBL" id="OLP94694.1"/>
    </source>
</evidence>
<reference evidence="1 2" key="1">
    <citation type="submission" date="2016-02" db="EMBL/GenBank/DDBJ databases">
        <title>Genome analysis of coral dinoflagellate symbionts highlights evolutionary adaptations to a symbiotic lifestyle.</title>
        <authorList>
            <person name="Aranda M."/>
            <person name="Li Y."/>
            <person name="Liew Y.J."/>
            <person name="Baumgarten S."/>
            <person name="Simakov O."/>
            <person name="Wilson M."/>
            <person name="Piel J."/>
            <person name="Ashoor H."/>
            <person name="Bougouffa S."/>
            <person name="Bajic V.B."/>
            <person name="Ryu T."/>
            <person name="Ravasi T."/>
            <person name="Bayer T."/>
            <person name="Micklem G."/>
            <person name="Kim H."/>
            <person name="Bhak J."/>
            <person name="Lajeunesse T.C."/>
            <person name="Voolstra C.R."/>
        </authorList>
    </citation>
    <scope>NUCLEOTIDE SEQUENCE [LARGE SCALE GENOMIC DNA]</scope>
    <source>
        <strain evidence="1 2">CCMP2467</strain>
    </source>
</reference>